<dbReference type="PANTHER" id="PTHR43451">
    <property type="entry name" value="ACETYLTRANSFERASE (GNAT) FAMILY PROTEIN"/>
    <property type="match status" value="1"/>
</dbReference>
<dbReference type="Proteomes" id="UP000651085">
    <property type="component" value="Unassembled WGS sequence"/>
</dbReference>
<dbReference type="Pfam" id="PF13673">
    <property type="entry name" value="Acetyltransf_10"/>
    <property type="match status" value="1"/>
</dbReference>
<evidence type="ECO:0000313" key="3">
    <source>
        <dbReference type="Proteomes" id="UP000651085"/>
    </source>
</evidence>
<dbReference type="EMBL" id="JACRTF010000001">
    <property type="protein sequence ID" value="MBC8591720.1"/>
    <property type="molecule type" value="Genomic_DNA"/>
</dbReference>
<feature type="domain" description="N-acetyltransferase" evidence="1">
    <location>
        <begin position="5"/>
        <end position="160"/>
    </location>
</feature>
<keyword evidence="3" id="KW-1185">Reference proteome</keyword>
<dbReference type="PROSITE" id="PS51186">
    <property type="entry name" value="GNAT"/>
    <property type="match status" value="1"/>
</dbReference>
<sequence>MNTNFSLREANLNDLSLLQPVFEKSVRQTCIRHYSKRQIDAWINKASPERWKELLESDLHFIVAEDTEKDMIAGFTSINKKGYLHSMFVAPDYQRQKVASLLLKAAESFAGRHHAEFVFTEASKTAKPFFEFMGYQTERKQTVSVNQVEMINFVMKKYLSFKTVSNENLSGY</sequence>
<comment type="caution">
    <text evidence="2">The sequence shown here is derived from an EMBL/GenBank/DDBJ whole genome shotgun (WGS) entry which is preliminary data.</text>
</comment>
<accession>A0A926INQ8</accession>
<protein>
    <submittedName>
        <fullName evidence="2">GNAT family N-acetyltransferase</fullName>
    </submittedName>
</protein>
<dbReference type="SUPFAM" id="SSF55729">
    <property type="entry name" value="Acyl-CoA N-acyltransferases (Nat)"/>
    <property type="match status" value="1"/>
</dbReference>
<dbReference type="CDD" id="cd04301">
    <property type="entry name" value="NAT_SF"/>
    <property type="match status" value="1"/>
</dbReference>
<proteinExistence type="predicted"/>
<dbReference type="AlphaFoldDB" id="A0A926INQ8"/>
<dbReference type="Gene3D" id="3.40.630.30">
    <property type="match status" value="1"/>
</dbReference>
<reference evidence="2" key="1">
    <citation type="submission" date="2020-08" db="EMBL/GenBank/DDBJ databases">
        <title>Genome public.</title>
        <authorList>
            <person name="Liu C."/>
            <person name="Sun Q."/>
        </authorList>
    </citation>
    <scope>NUCLEOTIDE SEQUENCE</scope>
    <source>
        <strain evidence="2">N12</strain>
    </source>
</reference>
<dbReference type="InterPro" id="IPR000182">
    <property type="entry name" value="GNAT_dom"/>
</dbReference>
<evidence type="ECO:0000313" key="2">
    <source>
        <dbReference type="EMBL" id="MBC8591720.1"/>
    </source>
</evidence>
<name>A0A926INQ8_9BACT</name>
<dbReference type="RefSeq" id="WP_262432943.1">
    <property type="nucleotide sequence ID" value="NZ_JACRTF010000001.1"/>
</dbReference>
<evidence type="ECO:0000259" key="1">
    <source>
        <dbReference type="PROSITE" id="PS51186"/>
    </source>
</evidence>
<organism evidence="2 3">
    <name type="scientific">Jilunia laotingensis</name>
    <dbReference type="NCBI Taxonomy" id="2763675"/>
    <lineage>
        <taxon>Bacteria</taxon>
        <taxon>Pseudomonadati</taxon>
        <taxon>Bacteroidota</taxon>
        <taxon>Bacteroidia</taxon>
        <taxon>Bacteroidales</taxon>
        <taxon>Bacteroidaceae</taxon>
        <taxon>Jilunia</taxon>
    </lineage>
</organism>
<dbReference type="InterPro" id="IPR052564">
    <property type="entry name" value="N-acetyltrans/Recomb-assoc"/>
</dbReference>
<gene>
    <name evidence="2" type="ORF">H8744_00405</name>
</gene>
<dbReference type="GO" id="GO:0016747">
    <property type="term" value="F:acyltransferase activity, transferring groups other than amino-acyl groups"/>
    <property type="evidence" value="ECO:0007669"/>
    <property type="project" value="InterPro"/>
</dbReference>
<dbReference type="PANTHER" id="PTHR43451:SF1">
    <property type="entry name" value="ACETYLTRANSFERASE"/>
    <property type="match status" value="1"/>
</dbReference>
<dbReference type="InterPro" id="IPR016181">
    <property type="entry name" value="Acyl_CoA_acyltransferase"/>
</dbReference>